<protein>
    <submittedName>
        <fullName evidence="5">GspE/PulE family protein</fullName>
    </submittedName>
</protein>
<dbReference type="Pfam" id="PF05157">
    <property type="entry name" value="MshEN"/>
    <property type="match status" value="1"/>
</dbReference>
<name>A0ABW4Z8I2_9BACT</name>
<dbReference type="InterPro" id="IPR037257">
    <property type="entry name" value="T2SS_E_N_sf"/>
</dbReference>
<dbReference type="Gene3D" id="3.30.450.90">
    <property type="match status" value="1"/>
</dbReference>
<dbReference type="RefSeq" id="WP_377090478.1">
    <property type="nucleotide sequence ID" value="NZ_JBHSJL010000014.1"/>
</dbReference>
<evidence type="ECO:0000313" key="6">
    <source>
        <dbReference type="Proteomes" id="UP001597389"/>
    </source>
</evidence>
<gene>
    <name evidence="5" type="ORF">ACFSW8_05220</name>
</gene>
<organism evidence="5 6">
    <name type="scientific">Rubritalea tangerina</name>
    <dbReference type="NCBI Taxonomy" id="430798"/>
    <lineage>
        <taxon>Bacteria</taxon>
        <taxon>Pseudomonadati</taxon>
        <taxon>Verrucomicrobiota</taxon>
        <taxon>Verrucomicrobiia</taxon>
        <taxon>Verrucomicrobiales</taxon>
        <taxon>Rubritaleaceae</taxon>
        <taxon>Rubritalea</taxon>
    </lineage>
</organism>
<sequence>MYSNEDYLLELIIESGLISHDDIAAARAQLTGTESVVERLIRENRVSEEQVAQVCAQSSSMEYIDLRSTAISPDMFDHIPEDVARRFRVIPVMDDGYALTVAISDPLNFEVLDTLPHVIGREVNPVCATGSAIDQCIQTYYGGGTSDEGNLDEFSFGDEDADPNDAPIIKMVQQILVEALKMRASDIHIEPLEASLRIRYRVDGKLIEVDNHPKKLLPAIIARLKVMSGTMSIAEKRLPQDGRIQIKAGDKEIDLRVSSVPSNHGESIVMRILDKSALVLGLGELGFLSDDQDDFRRYIKLPDGIILVTGPTGSGKTTTLYACLNYINQPDRKIITVEDPVEYEMPGINQVMVKSDIGMTFAAALRAMLRQAPNVIMIGEIRDAETANIAINASLTGHLVFSTLHTNDAPSAVARLADIGVKRFLVASAVRAIIAQRLVRKLCPVCKEPAVLDEREMRMLNIDPNQTASTIYGPSGCEQCRNKGYKGRMGIFEILEVDDEVRHMINENLTSPQLRTRARELGMRTLREDGIRKVQAGLTSAAEVISVTMADN</sequence>
<dbReference type="Proteomes" id="UP001597389">
    <property type="component" value="Unassembled WGS sequence"/>
</dbReference>
<dbReference type="SUPFAM" id="SSF160246">
    <property type="entry name" value="EspE N-terminal domain-like"/>
    <property type="match status" value="1"/>
</dbReference>
<comment type="caution">
    <text evidence="5">The sequence shown here is derived from an EMBL/GenBank/DDBJ whole genome shotgun (WGS) entry which is preliminary data.</text>
</comment>
<dbReference type="Gene3D" id="3.40.50.300">
    <property type="entry name" value="P-loop containing nucleotide triphosphate hydrolases"/>
    <property type="match status" value="1"/>
</dbReference>
<evidence type="ECO:0000256" key="3">
    <source>
        <dbReference type="ARBA" id="ARBA00022840"/>
    </source>
</evidence>
<dbReference type="EMBL" id="JBHUJB010000021">
    <property type="protein sequence ID" value="MFD2158291.1"/>
    <property type="molecule type" value="Genomic_DNA"/>
</dbReference>
<keyword evidence="6" id="KW-1185">Reference proteome</keyword>
<evidence type="ECO:0000259" key="4">
    <source>
        <dbReference type="SMART" id="SM00382"/>
    </source>
</evidence>
<dbReference type="InterPro" id="IPR027417">
    <property type="entry name" value="P-loop_NTPase"/>
</dbReference>
<keyword evidence="3" id="KW-0067">ATP-binding</keyword>
<reference evidence="6" key="1">
    <citation type="journal article" date="2019" name="Int. J. Syst. Evol. Microbiol.">
        <title>The Global Catalogue of Microorganisms (GCM) 10K type strain sequencing project: providing services to taxonomists for standard genome sequencing and annotation.</title>
        <authorList>
            <consortium name="The Broad Institute Genomics Platform"/>
            <consortium name="The Broad Institute Genome Sequencing Center for Infectious Disease"/>
            <person name="Wu L."/>
            <person name="Ma J."/>
        </authorList>
    </citation>
    <scope>NUCLEOTIDE SEQUENCE [LARGE SCALE GENOMIC DNA]</scope>
    <source>
        <strain evidence="6">CCUG 57942</strain>
    </source>
</reference>
<dbReference type="CDD" id="cd01129">
    <property type="entry name" value="PulE-GspE-like"/>
    <property type="match status" value="1"/>
</dbReference>
<dbReference type="SMART" id="SM00382">
    <property type="entry name" value="AAA"/>
    <property type="match status" value="1"/>
</dbReference>
<comment type="similarity">
    <text evidence="1">Belongs to the GSP E family.</text>
</comment>
<feature type="domain" description="AAA+ ATPase" evidence="4">
    <location>
        <begin position="302"/>
        <end position="425"/>
    </location>
</feature>
<dbReference type="PANTHER" id="PTHR30258:SF1">
    <property type="entry name" value="PROTEIN TRANSPORT PROTEIN HOFB HOMOLOG"/>
    <property type="match status" value="1"/>
</dbReference>
<dbReference type="Pfam" id="PF00437">
    <property type="entry name" value="T2SSE"/>
    <property type="match status" value="1"/>
</dbReference>
<proteinExistence type="inferred from homology"/>
<dbReference type="InterPro" id="IPR003593">
    <property type="entry name" value="AAA+_ATPase"/>
</dbReference>
<dbReference type="Gene3D" id="3.30.300.160">
    <property type="entry name" value="Type II secretion system, protein E, N-terminal domain"/>
    <property type="match status" value="1"/>
</dbReference>
<dbReference type="InterPro" id="IPR007831">
    <property type="entry name" value="T2SS_GspE_N"/>
</dbReference>
<dbReference type="SUPFAM" id="SSF52540">
    <property type="entry name" value="P-loop containing nucleoside triphosphate hydrolases"/>
    <property type="match status" value="1"/>
</dbReference>
<evidence type="ECO:0000313" key="5">
    <source>
        <dbReference type="EMBL" id="MFD2158291.1"/>
    </source>
</evidence>
<accession>A0ABW4Z8I2</accession>
<dbReference type="PANTHER" id="PTHR30258">
    <property type="entry name" value="TYPE II SECRETION SYSTEM PROTEIN GSPE-RELATED"/>
    <property type="match status" value="1"/>
</dbReference>
<keyword evidence="2" id="KW-0547">Nucleotide-binding</keyword>
<evidence type="ECO:0000256" key="1">
    <source>
        <dbReference type="ARBA" id="ARBA00006611"/>
    </source>
</evidence>
<evidence type="ECO:0000256" key="2">
    <source>
        <dbReference type="ARBA" id="ARBA00022741"/>
    </source>
</evidence>
<dbReference type="InterPro" id="IPR001482">
    <property type="entry name" value="T2SS/T4SS_dom"/>
</dbReference>